<dbReference type="NCBIfam" id="TIGR00026">
    <property type="entry name" value="hi_GC_TIGR00026"/>
    <property type="match status" value="1"/>
</dbReference>
<evidence type="ECO:0000256" key="2">
    <source>
        <dbReference type="ARBA" id="ARBA00049106"/>
    </source>
</evidence>
<organism evidence="3 4">
    <name type="scientific">Conyzicola nivalis</name>
    <dbReference type="NCBI Taxonomy" id="1477021"/>
    <lineage>
        <taxon>Bacteria</taxon>
        <taxon>Bacillati</taxon>
        <taxon>Actinomycetota</taxon>
        <taxon>Actinomycetes</taxon>
        <taxon>Micrococcales</taxon>
        <taxon>Microbacteriaceae</taxon>
        <taxon>Conyzicola</taxon>
    </lineage>
</organism>
<evidence type="ECO:0000313" key="4">
    <source>
        <dbReference type="Proteomes" id="UP000606922"/>
    </source>
</evidence>
<evidence type="ECO:0008006" key="5">
    <source>
        <dbReference type="Google" id="ProtNLM"/>
    </source>
</evidence>
<dbReference type="AlphaFoldDB" id="A0A916SGI0"/>
<protein>
    <recommendedName>
        <fullName evidence="5">Nitroreductase family deazaflavin-dependent oxidoreductase</fullName>
    </recommendedName>
</protein>
<evidence type="ECO:0000256" key="1">
    <source>
        <dbReference type="ARBA" id="ARBA00008710"/>
    </source>
</evidence>
<name>A0A916SGI0_9MICO</name>
<accession>A0A916SGI0</accession>
<dbReference type="GO" id="GO:0016491">
    <property type="term" value="F:oxidoreductase activity"/>
    <property type="evidence" value="ECO:0007669"/>
    <property type="project" value="InterPro"/>
</dbReference>
<reference evidence="3" key="2">
    <citation type="submission" date="2020-09" db="EMBL/GenBank/DDBJ databases">
        <authorList>
            <person name="Sun Q."/>
            <person name="Zhou Y."/>
        </authorList>
    </citation>
    <scope>NUCLEOTIDE SEQUENCE</scope>
    <source>
        <strain evidence="3">CGMCC 1.12813</strain>
    </source>
</reference>
<dbReference type="EMBL" id="BMGB01000001">
    <property type="protein sequence ID" value="GGA98186.1"/>
    <property type="molecule type" value="Genomic_DNA"/>
</dbReference>
<keyword evidence="4" id="KW-1185">Reference proteome</keyword>
<dbReference type="RefSeq" id="WP_188509641.1">
    <property type="nucleotide sequence ID" value="NZ_BMGB01000001.1"/>
</dbReference>
<evidence type="ECO:0000313" key="3">
    <source>
        <dbReference type="EMBL" id="GGA98186.1"/>
    </source>
</evidence>
<comment type="similarity">
    <text evidence="1">Belongs to the F420H(2)-dependent quinone reductase family.</text>
</comment>
<dbReference type="InterPro" id="IPR004378">
    <property type="entry name" value="F420H2_quin_Rdtase"/>
</dbReference>
<comment type="catalytic activity">
    <reaction evidence="2">
        <text>oxidized coenzyme F420-(gamma-L-Glu)(n) + a quinol + H(+) = reduced coenzyme F420-(gamma-L-Glu)(n) + a quinone</text>
        <dbReference type="Rhea" id="RHEA:39663"/>
        <dbReference type="Rhea" id="RHEA-COMP:12939"/>
        <dbReference type="Rhea" id="RHEA-COMP:14378"/>
        <dbReference type="ChEBI" id="CHEBI:15378"/>
        <dbReference type="ChEBI" id="CHEBI:24646"/>
        <dbReference type="ChEBI" id="CHEBI:132124"/>
        <dbReference type="ChEBI" id="CHEBI:133980"/>
        <dbReference type="ChEBI" id="CHEBI:139511"/>
    </reaction>
</comment>
<dbReference type="Pfam" id="PF04075">
    <property type="entry name" value="F420H2_quin_red"/>
    <property type="match status" value="1"/>
</dbReference>
<reference evidence="3" key="1">
    <citation type="journal article" date="2014" name="Int. J. Syst. Evol. Microbiol.">
        <title>Complete genome sequence of Corynebacterium casei LMG S-19264T (=DSM 44701T), isolated from a smear-ripened cheese.</title>
        <authorList>
            <consortium name="US DOE Joint Genome Institute (JGI-PGF)"/>
            <person name="Walter F."/>
            <person name="Albersmeier A."/>
            <person name="Kalinowski J."/>
            <person name="Ruckert C."/>
        </authorList>
    </citation>
    <scope>NUCLEOTIDE SEQUENCE</scope>
    <source>
        <strain evidence="3">CGMCC 1.12813</strain>
    </source>
</reference>
<dbReference type="PANTHER" id="PTHR39428">
    <property type="entry name" value="F420H(2)-DEPENDENT QUINONE REDUCTASE RV1261C"/>
    <property type="match status" value="1"/>
</dbReference>
<dbReference type="InterPro" id="IPR012349">
    <property type="entry name" value="Split_barrel_FMN-bd"/>
</dbReference>
<comment type="caution">
    <text evidence="3">The sequence shown here is derived from an EMBL/GenBank/DDBJ whole genome shotgun (WGS) entry which is preliminary data.</text>
</comment>
<dbReference type="GO" id="GO:0070967">
    <property type="term" value="F:coenzyme F420 binding"/>
    <property type="evidence" value="ECO:0007669"/>
    <property type="project" value="TreeGrafter"/>
</dbReference>
<dbReference type="PANTHER" id="PTHR39428:SF1">
    <property type="entry name" value="F420H(2)-DEPENDENT QUINONE REDUCTASE RV1261C"/>
    <property type="match status" value="1"/>
</dbReference>
<sequence>MHRSIRAVTAAVMRSPVRHVVGPLVTPLDRWLFRASRGRLKLSAPMIPSLTLFTTGAKTGARRQVPLMCFPRDDGGWFVAGSNFGRERHPAWSANLLAHPDAEVHYRGRLTPVVARMLEPAEAERLWPVLERQWPHYRDYEITAHRDIRIFELQPAQAAADAG</sequence>
<dbReference type="Proteomes" id="UP000606922">
    <property type="component" value="Unassembled WGS sequence"/>
</dbReference>
<dbReference type="GO" id="GO:0005886">
    <property type="term" value="C:plasma membrane"/>
    <property type="evidence" value="ECO:0007669"/>
    <property type="project" value="TreeGrafter"/>
</dbReference>
<gene>
    <name evidence="3" type="ORF">GCM10010979_10810</name>
</gene>
<proteinExistence type="inferred from homology"/>
<dbReference type="Gene3D" id="2.30.110.10">
    <property type="entry name" value="Electron Transport, Fmn-binding Protein, Chain A"/>
    <property type="match status" value="1"/>
</dbReference>